<dbReference type="InterPro" id="IPR036250">
    <property type="entry name" value="AcylCo_DH-like_C"/>
</dbReference>
<evidence type="ECO:0000256" key="4">
    <source>
        <dbReference type="ARBA" id="ARBA00023002"/>
    </source>
</evidence>
<evidence type="ECO:0000313" key="6">
    <source>
        <dbReference type="EMBL" id="UGS27543.1"/>
    </source>
</evidence>
<gene>
    <name evidence="6" type="ORF">K8F61_04960</name>
</gene>
<proteinExistence type="inferred from homology"/>
<sequence length="360" mass="38280">MDVAWGEDYDVLADIGRAAFSRYSPLEDRASTLSFEEQVAQFADLGWLQLGDPTGADEDRAPLGTIAAIFTEMGRALVDGPLLDLMTARDASLAAGTADARELADRIGDGATIVVPVFSSADWGEHVSVRDGALSGTALAVGFADRADAFLVHARGAENALARVPSGDSVEVEAMPNLGERPLFAVRFSNTPLASEDVLARGAGADAAVELADARAAVLRAAQVVGAGQRLLEITVRYARERHQFGGPIGRFQAVQYLCTDIALAVHRTSVHVRSTARALDAGEDVQPHLGLLRRQAARTAQVMVHGAHEVHAGIGFMVESSVHLFTNAAKRWQFDFGSDARNEADVVSALDRRWAESAA</sequence>
<evidence type="ECO:0000259" key="5">
    <source>
        <dbReference type="Pfam" id="PF00441"/>
    </source>
</evidence>
<keyword evidence="4" id="KW-0560">Oxidoreductase</keyword>
<comment type="similarity">
    <text evidence="1">Belongs to the acyl-CoA dehydrogenase family.</text>
</comment>
<dbReference type="EMBL" id="CP082781">
    <property type="protein sequence ID" value="UGS27543.1"/>
    <property type="molecule type" value="Genomic_DNA"/>
</dbReference>
<dbReference type="Pfam" id="PF00441">
    <property type="entry name" value="Acyl-CoA_dh_1"/>
    <property type="match status" value="1"/>
</dbReference>
<organism evidence="6 7">
    <name type="scientific">Microbacterium resistens</name>
    <dbReference type="NCBI Taxonomy" id="156977"/>
    <lineage>
        <taxon>Bacteria</taxon>
        <taxon>Bacillati</taxon>
        <taxon>Actinomycetota</taxon>
        <taxon>Actinomycetes</taxon>
        <taxon>Micrococcales</taxon>
        <taxon>Microbacteriaceae</taxon>
        <taxon>Microbacterium</taxon>
    </lineage>
</organism>
<evidence type="ECO:0000256" key="2">
    <source>
        <dbReference type="ARBA" id="ARBA00022630"/>
    </source>
</evidence>
<feature type="domain" description="Acyl-CoA dehydrogenase/oxidase C-terminal" evidence="5">
    <location>
        <begin position="218"/>
        <end position="341"/>
    </location>
</feature>
<evidence type="ECO:0000313" key="7">
    <source>
        <dbReference type="Proteomes" id="UP001199642"/>
    </source>
</evidence>
<dbReference type="SUPFAM" id="SSF47203">
    <property type="entry name" value="Acyl-CoA dehydrogenase C-terminal domain-like"/>
    <property type="match status" value="1"/>
</dbReference>
<keyword evidence="7" id="KW-1185">Reference proteome</keyword>
<dbReference type="PANTHER" id="PTHR43884">
    <property type="entry name" value="ACYL-COA DEHYDROGENASE"/>
    <property type="match status" value="1"/>
</dbReference>
<dbReference type="InterPro" id="IPR009075">
    <property type="entry name" value="AcylCo_DH/oxidase_C"/>
</dbReference>
<evidence type="ECO:0000256" key="3">
    <source>
        <dbReference type="ARBA" id="ARBA00022827"/>
    </source>
</evidence>
<dbReference type="Gene3D" id="1.20.140.10">
    <property type="entry name" value="Butyryl-CoA Dehydrogenase, subunit A, domain 3"/>
    <property type="match status" value="1"/>
</dbReference>
<dbReference type="SUPFAM" id="SSF56645">
    <property type="entry name" value="Acyl-CoA dehydrogenase NM domain-like"/>
    <property type="match status" value="1"/>
</dbReference>
<keyword evidence="2" id="KW-0285">Flavoprotein</keyword>
<name>A0ABY3RTZ5_9MICO</name>
<keyword evidence="3" id="KW-0274">FAD</keyword>
<dbReference type="Proteomes" id="UP001199642">
    <property type="component" value="Chromosome"/>
</dbReference>
<reference evidence="6 7" key="1">
    <citation type="submission" date="2023-01" db="EMBL/GenBank/DDBJ databases">
        <title>Characterization of estradiol degrading bacteria Microbacterium sp. MZT7 and reveal degrading genes through genome analysis.</title>
        <authorList>
            <person name="Hao P."/>
            <person name="Gao Y."/>
        </authorList>
    </citation>
    <scope>NUCLEOTIDE SEQUENCE [LARGE SCALE GENOMIC DNA]</scope>
    <source>
        <strain evidence="6 7">MZT7</strain>
    </source>
</reference>
<dbReference type="RefSeq" id="WP_231820879.1">
    <property type="nucleotide sequence ID" value="NZ_CP082781.1"/>
</dbReference>
<dbReference type="PANTHER" id="PTHR43884:SF20">
    <property type="entry name" value="ACYL-COA DEHYDROGENASE FADE28"/>
    <property type="match status" value="1"/>
</dbReference>
<evidence type="ECO:0000256" key="1">
    <source>
        <dbReference type="ARBA" id="ARBA00009347"/>
    </source>
</evidence>
<accession>A0ABY3RTZ5</accession>
<dbReference type="InterPro" id="IPR009100">
    <property type="entry name" value="AcylCoA_DH/oxidase_NM_dom_sf"/>
</dbReference>
<protein>
    <submittedName>
        <fullName evidence="6">Acyl-CoA/acyl-ACP dehydrogenase</fullName>
    </submittedName>
</protein>